<dbReference type="EMBL" id="ML978712">
    <property type="protein sequence ID" value="KAF2090953.1"/>
    <property type="molecule type" value="Genomic_DNA"/>
</dbReference>
<accession>A0A9P4I0R1</accession>
<keyword evidence="3" id="KW-1185">Reference proteome</keyword>
<proteinExistence type="predicted"/>
<evidence type="ECO:0000313" key="3">
    <source>
        <dbReference type="Proteomes" id="UP000799776"/>
    </source>
</evidence>
<dbReference type="InterPro" id="IPR011009">
    <property type="entry name" value="Kinase-like_dom_sf"/>
</dbReference>
<dbReference type="PANTHER" id="PTHR21310:SF51">
    <property type="entry name" value="AMINOGLYCOSIDE PHOSPHOTRANSFERASE DOMAIN-CONTAINING PROTEIN"/>
    <property type="match status" value="1"/>
</dbReference>
<sequence>MLHQNPTDSWGATRSITEAELVALTLRLTDPNNTTGGAGISLVKKAHGSFNQIYIMQLPSGAKRAIRVPGRGQVGVWNDSDAAGLSNQVLVMKYIRNTTTLPVPGVFAYDTTHNNEIGYPFMMMEGIAGKNVSDVWGWRQELTPELEGKRLRILKSLAVTMTSLRHIDFPALGRLDFDGEDFENPSVVAVGPGNRSSRQYFEDRYDELVRTMRYAHGGSRERHVKLEMVRMLMEALPCSATNTPANAPPETFVLRAPDFNWQNIMVDDTGDVVAIIDWDGVETVPRFLGWAKPPMFLCADFDPSWSWQGGPGNAPSKLEFYRKEYARFMAEAMGGQGDCVYAGKSHLYDHVLGALEEPTLTSDIIDRLLVAAIPRVSWEKISARVVERGWAPGEKEFIQERLQLLMRPVAGADHNFSF</sequence>
<protein>
    <recommendedName>
        <fullName evidence="1">Aminoglycoside phosphotransferase domain-containing protein</fullName>
    </recommendedName>
</protein>
<dbReference type="InterPro" id="IPR051678">
    <property type="entry name" value="AGP_Transferase"/>
</dbReference>
<dbReference type="PANTHER" id="PTHR21310">
    <property type="entry name" value="AMINOGLYCOSIDE PHOSPHOTRANSFERASE-RELATED-RELATED"/>
    <property type="match status" value="1"/>
</dbReference>
<organism evidence="2 3">
    <name type="scientific">Saccharata proteae CBS 121410</name>
    <dbReference type="NCBI Taxonomy" id="1314787"/>
    <lineage>
        <taxon>Eukaryota</taxon>
        <taxon>Fungi</taxon>
        <taxon>Dikarya</taxon>
        <taxon>Ascomycota</taxon>
        <taxon>Pezizomycotina</taxon>
        <taxon>Dothideomycetes</taxon>
        <taxon>Dothideomycetes incertae sedis</taxon>
        <taxon>Botryosphaeriales</taxon>
        <taxon>Saccharataceae</taxon>
        <taxon>Saccharata</taxon>
    </lineage>
</organism>
<feature type="domain" description="Aminoglycoside phosphotransferase" evidence="1">
    <location>
        <begin position="85"/>
        <end position="280"/>
    </location>
</feature>
<dbReference type="Gene3D" id="3.90.1200.10">
    <property type="match status" value="1"/>
</dbReference>
<comment type="caution">
    <text evidence="2">The sequence shown here is derived from an EMBL/GenBank/DDBJ whole genome shotgun (WGS) entry which is preliminary data.</text>
</comment>
<dbReference type="SUPFAM" id="SSF56112">
    <property type="entry name" value="Protein kinase-like (PK-like)"/>
    <property type="match status" value="1"/>
</dbReference>
<dbReference type="Gene3D" id="3.30.200.20">
    <property type="entry name" value="Phosphorylase Kinase, domain 1"/>
    <property type="match status" value="1"/>
</dbReference>
<reference evidence="2" key="1">
    <citation type="journal article" date="2020" name="Stud. Mycol.">
        <title>101 Dothideomycetes genomes: a test case for predicting lifestyles and emergence of pathogens.</title>
        <authorList>
            <person name="Haridas S."/>
            <person name="Albert R."/>
            <person name="Binder M."/>
            <person name="Bloem J."/>
            <person name="Labutti K."/>
            <person name="Salamov A."/>
            <person name="Andreopoulos B."/>
            <person name="Baker S."/>
            <person name="Barry K."/>
            <person name="Bills G."/>
            <person name="Bluhm B."/>
            <person name="Cannon C."/>
            <person name="Castanera R."/>
            <person name="Culley D."/>
            <person name="Daum C."/>
            <person name="Ezra D."/>
            <person name="Gonzalez J."/>
            <person name="Henrissat B."/>
            <person name="Kuo A."/>
            <person name="Liang C."/>
            <person name="Lipzen A."/>
            <person name="Lutzoni F."/>
            <person name="Magnuson J."/>
            <person name="Mondo S."/>
            <person name="Nolan M."/>
            <person name="Ohm R."/>
            <person name="Pangilinan J."/>
            <person name="Park H.-J."/>
            <person name="Ramirez L."/>
            <person name="Alfaro M."/>
            <person name="Sun H."/>
            <person name="Tritt A."/>
            <person name="Yoshinaga Y."/>
            <person name="Zwiers L.-H."/>
            <person name="Turgeon B."/>
            <person name="Goodwin S."/>
            <person name="Spatafora J."/>
            <person name="Crous P."/>
            <person name="Grigoriev I."/>
        </authorList>
    </citation>
    <scope>NUCLEOTIDE SEQUENCE</scope>
    <source>
        <strain evidence="2">CBS 121410</strain>
    </source>
</reference>
<dbReference type="AlphaFoldDB" id="A0A9P4I0R1"/>
<name>A0A9P4I0R1_9PEZI</name>
<evidence type="ECO:0000313" key="2">
    <source>
        <dbReference type="EMBL" id="KAF2090953.1"/>
    </source>
</evidence>
<dbReference type="InterPro" id="IPR002575">
    <property type="entry name" value="Aminoglycoside_PTrfase"/>
</dbReference>
<dbReference type="Proteomes" id="UP000799776">
    <property type="component" value="Unassembled WGS sequence"/>
</dbReference>
<evidence type="ECO:0000259" key="1">
    <source>
        <dbReference type="Pfam" id="PF01636"/>
    </source>
</evidence>
<gene>
    <name evidence="2" type="ORF">K490DRAFT_33603</name>
</gene>
<dbReference type="Pfam" id="PF01636">
    <property type="entry name" value="APH"/>
    <property type="match status" value="1"/>
</dbReference>
<dbReference type="OrthoDB" id="10003767at2759"/>